<evidence type="ECO:0000256" key="1">
    <source>
        <dbReference type="SAM" id="Phobius"/>
    </source>
</evidence>
<reference evidence="2 3" key="1">
    <citation type="submission" date="2019-09" db="EMBL/GenBank/DDBJ databases">
        <title>Bird 10,000 Genomes (B10K) Project - Family phase.</title>
        <authorList>
            <person name="Zhang G."/>
        </authorList>
    </citation>
    <scope>NUCLEOTIDE SEQUENCE [LARGE SCALE GENOMIC DNA]</scope>
    <source>
        <strain evidence="2">B10K-CU-031-07</strain>
        <tissue evidence="2">Muscle</tissue>
    </source>
</reference>
<accession>A0A7K4JHM8</accession>
<keyword evidence="1" id="KW-1133">Transmembrane helix</keyword>
<dbReference type="InterPro" id="IPR013783">
    <property type="entry name" value="Ig-like_fold"/>
</dbReference>
<dbReference type="AlphaFoldDB" id="A0A7K4JHM8"/>
<keyword evidence="1" id="KW-0812">Transmembrane</keyword>
<dbReference type="Proteomes" id="UP000531151">
    <property type="component" value="Unassembled WGS sequence"/>
</dbReference>
<name>A0A7K4JHM8_GEOCA</name>
<organism evidence="2 3">
    <name type="scientific">Geococcyx californianus</name>
    <name type="common">Greater roadrunner</name>
    <name type="synonym">Saurothera californiana</name>
    <dbReference type="NCBI Taxonomy" id="8947"/>
    <lineage>
        <taxon>Eukaryota</taxon>
        <taxon>Metazoa</taxon>
        <taxon>Chordata</taxon>
        <taxon>Craniata</taxon>
        <taxon>Vertebrata</taxon>
        <taxon>Euteleostomi</taxon>
        <taxon>Archelosauria</taxon>
        <taxon>Archosauria</taxon>
        <taxon>Dinosauria</taxon>
        <taxon>Saurischia</taxon>
        <taxon>Theropoda</taxon>
        <taxon>Coelurosauria</taxon>
        <taxon>Aves</taxon>
        <taxon>Neognathae</taxon>
        <taxon>Neoaves</taxon>
        <taxon>Otidimorphae</taxon>
        <taxon>Cuculiformes</taxon>
        <taxon>Neomorphidae</taxon>
        <taxon>Geococcyx</taxon>
    </lineage>
</organism>
<proteinExistence type="predicted"/>
<keyword evidence="3" id="KW-1185">Reference proteome</keyword>
<keyword evidence="1" id="KW-0472">Membrane</keyword>
<feature type="non-terminal residue" evidence="2">
    <location>
        <position position="1"/>
    </location>
</feature>
<protein>
    <submittedName>
        <fullName evidence="2">TRDC protein</fullName>
    </submittedName>
</protein>
<feature type="transmembrane region" description="Helical" evidence="1">
    <location>
        <begin position="120"/>
        <end position="142"/>
    </location>
</feature>
<sequence>MKSEKQDKDGNTEKAACLVRNFYTRNMNLEMSSKQVVYKPSTPVLTSEGSYDAIQVVNVTKGTEVICKATSNDITVTANTTESEKETEESVTVKVCNTTDTSAPADTKVEKANMMSMAVLGLRVLLAKSIAFNTLMSIKLFLF</sequence>
<comment type="caution">
    <text evidence="2">The sequence shown here is derived from an EMBL/GenBank/DDBJ whole genome shotgun (WGS) entry which is preliminary data.</text>
</comment>
<dbReference type="OrthoDB" id="9945861at2759"/>
<dbReference type="Gene3D" id="2.60.40.10">
    <property type="entry name" value="Immunoglobulins"/>
    <property type="match status" value="1"/>
</dbReference>
<gene>
    <name evidence="2" type="primary">Trdc_1</name>
    <name evidence="2" type="ORF">GEOCAL_R02495</name>
</gene>
<dbReference type="EMBL" id="VWPV01025419">
    <property type="protein sequence ID" value="NWH64705.1"/>
    <property type="molecule type" value="Genomic_DNA"/>
</dbReference>
<evidence type="ECO:0000313" key="3">
    <source>
        <dbReference type="Proteomes" id="UP000531151"/>
    </source>
</evidence>
<evidence type="ECO:0000313" key="2">
    <source>
        <dbReference type="EMBL" id="NWH64705.1"/>
    </source>
</evidence>
<feature type="non-terminal residue" evidence="2">
    <location>
        <position position="143"/>
    </location>
</feature>